<dbReference type="KEGG" id="maur:BOH66_11545"/>
<dbReference type="PANTHER" id="PTHR48228">
    <property type="entry name" value="SUCCINYL-COA--D-CITRAMALATE COA-TRANSFERASE"/>
    <property type="match status" value="1"/>
</dbReference>
<evidence type="ECO:0000313" key="2">
    <source>
        <dbReference type="Proteomes" id="UP000187185"/>
    </source>
</evidence>
<dbReference type="GO" id="GO:0003824">
    <property type="term" value="F:catalytic activity"/>
    <property type="evidence" value="ECO:0007669"/>
    <property type="project" value="InterPro"/>
</dbReference>
<dbReference type="STRING" id="36805.BOH66_11545"/>
<dbReference type="Pfam" id="PF02515">
    <property type="entry name" value="CoA_transf_3"/>
    <property type="match status" value="1"/>
</dbReference>
<organism evidence="1 2">
    <name type="scientific">Microbacterium aurum</name>
    <dbReference type="NCBI Taxonomy" id="36805"/>
    <lineage>
        <taxon>Bacteria</taxon>
        <taxon>Bacillati</taxon>
        <taxon>Actinomycetota</taxon>
        <taxon>Actinomycetes</taxon>
        <taxon>Micrococcales</taxon>
        <taxon>Microbacteriaceae</taxon>
        <taxon>Microbacterium</taxon>
    </lineage>
</organism>
<accession>A0A1P8U9K5</accession>
<proteinExistence type="predicted"/>
<dbReference type="PANTHER" id="PTHR48228:SF4">
    <property type="entry name" value="BLR3030 PROTEIN"/>
    <property type="match status" value="1"/>
</dbReference>
<dbReference type="RefSeq" id="WP_076691185.1">
    <property type="nucleotide sequence ID" value="NZ_CP018762.1"/>
</dbReference>
<reference evidence="1 2" key="1">
    <citation type="submission" date="2016-12" db="EMBL/GenBank/DDBJ databases">
        <title>Complete genome sequence of Microbacterium aurum KACC 15219.</title>
        <authorList>
            <person name="Jung Y."/>
            <person name="Shin J.-H."/>
            <person name="Lee Y.-J."/>
            <person name="Yi H."/>
            <person name="Bahn Y.-S."/>
            <person name="Kim J.F."/>
            <person name="Lee D.-W."/>
        </authorList>
    </citation>
    <scope>NUCLEOTIDE SEQUENCE [LARGE SCALE GENOMIC DNA]</scope>
    <source>
        <strain evidence="1 2">KACC 15219</strain>
    </source>
</reference>
<dbReference type="AlphaFoldDB" id="A0A1P8U9K5"/>
<dbReference type="InterPro" id="IPR003673">
    <property type="entry name" value="CoA-Trfase_fam_III"/>
</dbReference>
<evidence type="ECO:0000313" key="1">
    <source>
        <dbReference type="EMBL" id="APZ34803.1"/>
    </source>
</evidence>
<gene>
    <name evidence="1" type="ORF">BOH66_11545</name>
</gene>
<dbReference type="EMBL" id="CP018762">
    <property type="protein sequence ID" value="APZ34803.1"/>
    <property type="molecule type" value="Genomic_DNA"/>
</dbReference>
<dbReference type="Proteomes" id="UP000187185">
    <property type="component" value="Chromosome"/>
</dbReference>
<dbReference type="InterPro" id="IPR023606">
    <property type="entry name" value="CoA-Trfase_III_dom_1_sf"/>
</dbReference>
<dbReference type="InterPro" id="IPR050509">
    <property type="entry name" value="CoA-transferase_III"/>
</dbReference>
<protein>
    <submittedName>
        <fullName evidence="1">Carnitine dehydratase</fullName>
    </submittedName>
</protein>
<keyword evidence="2" id="KW-1185">Reference proteome</keyword>
<dbReference type="Gene3D" id="3.40.50.10540">
    <property type="entry name" value="Crotonobetainyl-coa:carnitine coa-transferase, domain 1"/>
    <property type="match status" value="1"/>
</dbReference>
<sequence length="423" mass="43897">MAAPVPLPARTDVAALAMRAVTRASAAAAALARADAGVTVNADRVAVAYTSERWLRVDGRAPVAFAPLSGFFPTSDAYVRTHANYPHHRAALLRALGMPDISDDRAGRDALAAVLRTRSAHSAASAITAAGGLCVIVRAEAPRADAALRRAPLVEIERVGAGPVKLLPDPRVDAPLRGIRVLDLTRVIAGPVATRTLALLGAEVLRIDPPRLPELAHQHLDTGHGKRSALLDLSSPAGRSRGEELLSGADVIALGYRPAALAALGLSPEAIAARHPGVVVLQLTAWGEPDRRGFDSLVQADSGIAVLEGDDAAPGALPAQALDHSAGYLLASAAMDLLGRRSREGGSWLASTSLRRIAAELLGLPRTPEKTPLHPLADAAGHTQDFIVDGVRITTAAPAVSYPGGPTAFAAPRPWGRDEPAWA</sequence>
<dbReference type="SUPFAM" id="SSF89796">
    <property type="entry name" value="CoA-transferase family III (CaiB/BaiF)"/>
    <property type="match status" value="2"/>
</dbReference>
<name>A0A1P8U9K5_9MICO</name>
<dbReference type="OrthoDB" id="9058532at2"/>